<gene>
    <name evidence="2" type="ORF">H5P34_00300</name>
</gene>
<proteinExistence type="predicted"/>
<dbReference type="Gene3D" id="3.90.1200.10">
    <property type="match status" value="1"/>
</dbReference>
<dbReference type="InterPro" id="IPR004119">
    <property type="entry name" value="EcKL"/>
</dbReference>
<reference evidence="2" key="2">
    <citation type="journal article" date="2022" name="BMC Genomics">
        <title>Comparative genome analysis of mycobacteria focusing on tRNA and non-coding RNA.</title>
        <authorList>
            <person name="Behra P.R.K."/>
            <person name="Pettersson B.M.F."/>
            <person name="Ramesh M."/>
            <person name="Das S."/>
            <person name="Dasgupta S."/>
            <person name="Kirsebom L.A."/>
        </authorList>
    </citation>
    <scope>NUCLEOTIDE SEQUENCE</scope>
    <source>
        <strain evidence="2">DSM 44242</strain>
    </source>
</reference>
<sequence>MNPSAQSSTSAIPSVDDIDAAWLSEVLGVEVAKVRQSKIIHGTTTKAFLDLDYADSTTLPAKMLLKGGYEAHSAMLAFYYRHEARVYAEVLPHVGGVHPRCFFADAGADATGTILLEDLAAAGATFGSPLQTMKIEQAERVLHSFASLHASSWSAPILDANPWLGVHNSANVSEFLFSKENWDTCAPTARFDYLTGDLIERVKARDAFDRLVELDLESPRCLLHGDSHVANLYFLADGTSGFLDWQGAMAGRWSHDVAYFLSTALAIEDRRNHERALLARYLQYLAAAGGPVIDFDDAWLEYRRAAYFGLLWCLTTPMFQPEEVCVAAGQRCGAAVADHRSLDLLTN</sequence>
<comment type="caution">
    <text evidence="2">The sequence shown here is derived from an EMBL/GenBank/DDBJ whole genome shotgun (WGS) entry which is preliminary data.</text>
</comment>
<dbReference type="Pfam" id="PF01636">
    <property type="entry name" value="APH"/>
    <property type="match status" value="1"/>
</dbReference>
<reference evidence="2" key="1">
    <citation type="submission" date="2020-07" db="EMBL/GenBank/DDBJ databases">
        <authorList>
            <person name="Pettersson B.M.F."/>
            <person name="Behra P.R.K."/>
            <person name="Ramesh M."/>
            <person name="Das S."/>
            <person name="Dasgupta S."/>
            <person name="Kirsebom L.A."/>
        </authorList>
    </citation>
    <scope>NUCLEOTIDE SEQUENCE</scope>
    <source>
        <strain evidence="2">DSM 44242</strain>
    </source>
</reference>
<dbReference type="SUPFAM" id="SSF56112">
    <property type="entry name" value="Protein kinase-like (PK-like)"/>
    <property type="match status" value="1"/>
</dbReference>
<dbReference type="EMBL" id="JACKVC010000006">
    <property type="protein sequence ID" value="MCV7386487.1"/>
    <property type="molecule type" value="Genomic_DNA"/>
</dbReference>
<dbReference type="AlphaFoldDB" id="A0AAW5SVS7"/>
<organism evidence="2 3">
    <name type="scientific">Mycolicibacterium porcinum</name>
    <dbReference type="NCBI Taxonomy" id="39693"/>
    <lineage>
        <taxon>Bacteria</taxon>
        <taxon>Bacillati</taxon>
        <taxon>Actinomycetota</taxon>
        <taxon>Actinomycetes</taxon>
        <taxon>Mycobacteriales</taxon>
        <taxon>Mycobacteriaceae</taxon>
        <taxon>Mycolicibacterium</taxon>
    </lineage>
</organism>
<dbReference type="PANTHER" id="PTHR11012:SF30">
    <property type="entry name" value="PROTEIN KINASE-LIKE DOMAIN-CONTAINING"/>
    <property type="match status" value="1"/>
</dbReference>
<dbReference type="InterPro" id="IPR011009">
    <property type="entry name" value="Kinase-like_dom_sf"/>
</dbReference>
<evidence type="ECO:0000313" key="2">
    <source>
        <dbReference type="EMBL" id="MCV7386487.1"/>
    </source>
</evidence>
<dbReference type="InterPro" id="IPR015897">
    <property type="entry name" value="CHK_kinase-like"/>
</dbReference>
<dbReference type="Pfam" id="PF02958">
    <property type="entry name" value="EcKL"/>
    <property type="match status" value="1"/>
</dbReference>
<dbReference type="RefSeq" id="WP_160117218.1">
    <property type="nucleotide sequence ID" value="NZ_JACKVC010000006.1"/>
</dbReference>
<dbReference type="SMART" id="SM00587">
    <property type="entry name" value="CHK"/>
    <property type="match status" value="1"/>
</dbReference>
<protein>
    <submittedName>
        <fullName evidence="2">Phosphotransferase</fullName>
    </submittedName>
</protein>
<evidence type="ECO:0000259" key="1">
    <source>
        <dbReference type="SMART" id="SM00587"/>
    </source>
</evidence>
<dbReference type="PANTHER" id="PTHR11012">
    <property type="entry name" value="PROTEIN KINASE-LIKE DOMAIN-CONTAINING"/>
    <property type="match status" value="1"/>
</dbReference>
<name>A0AAW5SVS7_9MYCO</name>
<evidence type="ECO:0000313" key="3">
    <source>
        <dbReference type="Proteomes" id="UP001141659"/>
    </source>
</evidence>
<dbReference type="Proteomes" id="UP001141659">
    <property type="component" value="Unassembled WGS sequence"/>
</dbReference>
<dbReference type="InterPro" id="IPR002575">
    <property type="entry name" value="Aminoglycoside_PTrfase"/>
</dbReference>
<feature type="domain" description="CHK kinase-like" evidence="1">
    <location>
        <begin position="114"/>
        <end position="291"/>
    </location>
</feature>
<accession>A0AAW5SVS7</accession>